<proteinExistence type="predicted"/>
<evidence type="ECO:0000259" key="1">
    <source>
        <dbReference type="Pfam" id="PF04577"/>
    </source>
</evidence>
<dbReference type="Proteomes" id="UP000000245">
    <property type="component" value="Chromosome"/>
</dbReference>
<dbReference type="AlphaFoldDB" id="A5FXT5"/>
<evidence type="ECO:0000313" key="3">
    <source>
        <dbReference type="Proteomes" id="UP000000245"/>
    </source>
</evidence>
<keyword evidence="3" id="KW-1185">Reference proteome</keyword>
<gene>
    <name evidence="2" type="ordered locus">Acry_1205</name>
</gene>
<sequence length="338" mass="37207">MPAPLPMPHPADPEFIAPEWIRLHAEAPREAFDLALLGPMRARLAGPGLVWHGGALLDEESVMPVYVRRIVHEDDGAMPARFATLPPRREARPAFVFHGWGVRVYGHLLIEMLPKLLLAARFSPLLSGALPVLDRQMPDWFIAILHDHLGIDPEQAIWFDSAHEQLDLDRAIILPLLGRRGGYHPLTGSLIDDFIARTTRPPAAPVPRIFVARGDFANPDAPQRRYVNESEIAAIARDEFGFAVLRPETLPFAEQVGLFAGARAIVGPMGSGLHNAIFAGPDCVTGVIRCHALDQSAIAALRGQRIGLLSEGIHETAPQAYRVEPDRFRRFLAALLQS</sequence>
<dbReference type="InterPro" id="IPR049625">
    <property type="entry name" value="Glyco_transf_61_cat"/>
</dbReference>
<reference evidence="2 3" key="1">
    <citation type="submission" date="2007-05" db="EMBL/GenBank/DDBJ databases">
        <title>Complete sequence of chromosome of Acidiphilium cryptum JF-5.</title>
        <authorList>
            <consortium name="US DOE Joint Genome Institute"/>
            <person name="Copeland A."/>
            <person name="Lucas S."/>
            <person name="Lapidus A."/>
            <person name="Barry K."/>
            <person name="Detter J.C."/>
            <person name="Glavina del Rio T."/>
            <person name="Hammon N."/>
            <person name="Israni S."/>
            <person name="Dalin E."/>
            <person name="Tice H."/>
            <person name="Pitluck S."/>
            <person name="Sims D."/>
            <person name="Brettin T."/>
            <person name="Bruce D."/>
            <person name="Han C."/>
            <person name="Schmutz J."/>
            <person name="Larimer F."/>
            <person name="Land M."/>
            <person name="Hauser L."/>
            <person name="Kyrpides N."/>
            <person name="Kim E."/>
            <person name="Magnuson T."/>
            <person name="Richardson P."/>
        </authorList>
    </citation>
    <scope>NUCLEOTIDE SEQUENCE [LARGE SCALE GENOMIC DNA]</scope>
    <source>
        <strain evidence="2 3">JF-5</strain>
    </source>
</reference>
<name>A5FXT5_ACICJ</name>
<protein>
    <submittedName>
        <fullName evidence="2">Capsular polysaccharide biosynthesis protein-like protein</fullName>
    </submittedName>
</protein>
<evidence type="ECO:0000313" key="2">
    <source>
        <dbReference type="EMBL" id="ABQ30417.1"/>
    </source>
</evidence>
<dbReference type="EMBL" id="CP000697">
    <property type="protein sequence ID" value="ABQ30417.1"/>
    <property type="molecule type" value="Genomic_DNA"/>
</dbReference>
<dbReference type="KEGG" id="acr:Acry_1205"/>
<dbReference type="HOGENOM" id="CLU_835827_0_0_5"/>
<dbReference type="STRING" id="349163.Acry_1205"/>
<feature type="domain" description="Glycosyltransferase 61 catalytic" evidence="1">
    <location>
        <begin position="105"/>
        <end position="284"/>
    </location>
</feature>
<dbReference type="eggNOG" id="COG4421">
    <property type="taxonomic scope" value="Bacteria"/>
</dbReference>
<accession>A5FXT5</accession>
<dbReference type="GO" id="GO:0016757">
    <property type="term" value="F:glycosyltransferase activity"/>
    <property type="evidence" value="ECO:0007669"/>
    <property type="project" value="InterPro"/>
</dbReference>
<dbReference type="Pfam" id="PF04577">
    <property type="entry name" value="Glyco_transf_61"/>
    <property type="match status" value="1"/>
</dbReference>
<organism evidence="2 3">
    <name type="scientific">Acidiphilium cryptum (strain JF-5)</name>
    <dbReference type="NCBI Taxonomy" id="349163"/>
    <lineage>
        <taxon>Bacteria</taxon>
        <taxon>Pseudomonadati</taxon>
        <taxon>Pseudomonadota</taxon>
        <taxon>Alphaproteobacteria</taxon>
        <taxon>Acetobacterales</taxon>
        <taxon>Acidocellaceae</taxon>
        <taxon>Acidiphilium</taxon>
    </lineage>
</organism>